<dbReference type="CDD" id="cd06171">
    <property type="entry name" value="Sigma70_r4"/>
    <property type="match status" value="1"/>
</dbReference>
<evidence type="ECO:0000259" key="8">
    <source>
        <dbReference type="PROSITE" id="PS00716"/>
    </source>
</evidence>
<dbReference type="PANTHER" id="PTHR30603:SF60">
    <property type="entry name" value="RNA POLYMERASE SIGMA FACTOR RPOD"/>
    <property type="match status" value="1"/>
</dbReference>
<dbReference type="Pfam" id="PF04542">
    <property type="entry name" value="Sigma70_r2"/>
    <property type="match status" value="1"/>
</dbReference>
<keyword evidence="2 6" id="KW-0805">Transcription regulation</keyword>
<dbReference type="AlphaFoldDB" id="A0A101FIS6"/>
<dbReference type="InterPro" id="IPR007630">
    <property type="entry name" value="RNA_pol_sigma70_r4"/>
</dbReference>
<keyword evidence="3 6" id="KW-0731">Sigma factor</keyword>
<dbReference type="GO" id="GO:0016987">
    <property type="term" value="F:sigma factor activity"/>
    <property type="evidence" value="ECO:0007669"/>
    <property type="project" value="UniProtKB-KW"/>
</dbReference>
<dbReference type="PRINTS" id="PR00046">
    <property type="entry name" value="SIGMA70FCT"/>
</dbReference>
<comment type="function">
    <text evidence="6">Sigma factors are initiation factors that promote the attachment of RNA polymerase to specific initiation sites and are then released.</text>
</comment>
<dbReference type="InterPro" id="IPR000943">
    <property type="entry name" value="RNA_pol_sigma70"/>
</dbReference>
<dbReference type="EMBL" id="DLVE01000055">
    <property type="protein sequence ID" value="HAA83964.1"/>
    <property type="molecule type" value="Genomic_DNA"/>
</dbReference>
<feature type="domain" description="RNA polymerase sigma-70" evidence="7">
    <location>
        <begin position="303"/>
        <end position="316"/>
    </location>
</feature>
<dbReference type="PROSITE" id="PS00715">
    <property type="entry name" value="SIGMA70_1"/>
    <property type="match status" value="1"/>
</dbReference>
<dbReference type="Pfam" id="PF00140">
    <property type="entry name" value="Sigma70_r1_2"/>
    <property type="match status" value="1"/>
</dbReference>
<evidence type="ECO:0000259" key="7">
    <source>
        <dbReference type="PROSITE" id="PS00715"/>
    </source>
</evidence>
<proteinExistence type="inferred from homology"/>
<evidence type="ECO:0000256" key="3">
    <source>
        <dbReference type="ARBA" id="ARBA00023082"/>
    </source>
</evidence>
<dbReference type="SUPFAM" id="SSF88946">
    <property type="entry name" value="Sigma2 domain of RNA polymerase sigma factors"/>
    <property type="match status" value="1"/>
</dbReference>
<dbReference type="InterPro" id="IPR036388">
    <property type="entry name" value="WH-like_DNA-bd_sf"/>
</dbReference>
<dbReference type="PROSITE" id="PS00716">
    <property type="entry name" value="SIGMA70_2"/>
    <property type="match status" value="1"/>
</dbReference>
<dbReference type="PANTHER" id="PTHR30603">
    <property type="entry name" value="RNA POLYMERASE SIGMA FACTOR RPO"/>
    <property type="match status" value="1"/>
</dbReference>
<name>A0A101FIS6_9BACT</name>
<gene>
    <name evidence="9" type="ORF">DCE01_04185</name>
</gene>
<evidence type="ECO:0000256" key="2">
    <source>
        <dbReference type="ARBA" id="ARBA00023015"/>
    </source>
</evidence>
<protein>
    <recommendedName>
        <fullName evidence="6">RNA polymerase sigma factor</fullName>
    </recommendedName>
</protein>
<evidence type="ECO:0000256" key="1">
    <source>
        <dbReference type="ARBA" id="ARBA00007788"/>
    </source>
</evidence>
<comment type="caution">
    <text evidence="9">The sequence shown here is derived from an EMBL/GenBank/DDBJ whole genome shotgun (WGS) entry which is preliminary data.</text>
</comment>
<dbReference type="NCBIfam" id="TIGR02937">
    <property type="entry name" value="sigma70-ECF"/>
    <property type="match status" value="1"/>
</dbReference>
<comment type="similarity">
    <text evidence="1 6">Belongs to the sigma-70 factor family.</text>
</comment>
<dbReference type="InterPro" id="IPR007624">
    <property type="entry name" value="RNA_pol_sigma70_r3"/>
</dbReference>
<dbReference type="InterPro" id="IPR013324">
    <property type="entry name" value="RNA_pol_sigma_r3/r4-like"/>
</dbReference>
<dbReference type="InterPro" id="IPR009042">
    <property type="entry name" value="RNA_pol_sigma70_r1_2"/>
</dbReference>
<dbReference type="SUPFAM" id="SSF88659">
    <property type="entry name" value="Sigma3 and sigma4 domains of RNA polymerase sigma factors"/>
    <property type="match status" value="2"/>
</dbReference>
<dbReference type="Gene3D" id="1.10.601.10">
    <property type="entry name" value="RNA Polymerase Primary Sigma Factor"/>
    <property type="match status" value="1"/>
</dbReference>
<dbReference type="InterPro" id="IPR007627">
    <property type="entry name" value="RNA_pol_sigma70_r2"/>
</dbReference>
<evidence type="ECO:0000256" key="4">
    <source>
        <dbReference type="ARBA" id="ARBA00023125"/>
    </source>
</evidence>
<organism evidence="9 10">
    <name type="scientific">Thermodesulfobacterium commune</name>
    <dbReference type="NCBI Taxonomy" id="1741"/>
    <lineage>
        <taxon>Bacteria</taxon>
        <taxon>Pseudomonadati</taxon>
        <taxon>Thermodesulfobacteriota</taxon>
        <taxon>Thermodesulfobacteria</taxon>
        <taxon>Thermodesulfobacteriales</taxon>
        <taxon>Thermodesulfobacteriaceae</taxon>
        <taxon>Thermodesulfobacterium</taxon>
    </lineage>
</organism>
<dbReference type="Gene3D" id="1.10.10.10">
    <property type="entry name" value="Winged helix-like DNA-binding domain superfamily/Winged helix DNA-binding domain"/>
    <property type="match status" value="2"/>
</dbReference>
<dbReference type="InterPro" id="IPR013325">
    <property type="entry name" value="RNA_pol_sigma_r2"/>
</dbReference>
<dbReference type="InterPro" id="IPR050239">
    <property type="entry name" value="Sigma-70_RNA_pol_init_factors"/>
</dbReference>
<reference evidence="9 10" key="1">
    <citation type="journal article" date="2018" name="Nat. Biotechnol.">
        <title>A standardized bacterial taxonomy based on genome phylogeny substantially revises the tree of life.</title>
        <authorList>
            <person name="Parks D.H."/>
            <person name="Chuvochina M."/>
            <person name="Waite D.W."/>
            <person name="Rinke C."/>
            <person name="Skarshewski A."/>
            <person name="Chaumeil P.A."/>
            <person name="Hugenholtz P."/>
        </authorList>
    </citation>
    <scope>NUCLEOTIDE SEQUENCE [LARGE SCALE GENOMIC DNA]</scope>
    <source>
        <strain evidence="9">UBA12529</strain>
    </source>
</reference>
<dbReference type="Pfam" id="PF04539">
    <property type="entry name" value="Sigma70_r3"/>
    <property type="match status" value="1"/>
</dbReference>
<dbReference type="Proteomes" id="UP000257240">
    <property type="component" value="Unassembled WGS sequence"/>
</dbReference>
<evidence type="ECO:0000313" key="9">
    <source>
        <dbReference type="EMBL" id="HAA83964.1"/>
    </source>
</evidence>
<feature type="domain" description="RNA polymerase sigma-70" evidence="8">
    <location>
        <begin position="473"/>
        <end position="499"/>
    </location>
</feature>
<keyword evidence="5 6" id="KW-0804">Transcription</keyword>
<keyword evidence="4 6" id="KW-0238">DNA-binding</keyword>
<accession>A0A101FIS6</accession>
<sequence>MSLRNKKTFCLFEEDEMLLEEASSEKFWLPEEEEEEKKSGVKDEDPIKIYFKEVFSHKLLTKEDEIRIGKTIEEKEKEILNEVLSYYATTAKFFHLVIQSERHGKLGLLFKDCDELQKHKEKFEHWIQSLKQSLSDILESFNSHGVNPELLEKTIELIYQVRPSKLLLDELCCEILETYHRVNNLNRLKNKLQTKYEIKPITIEKIFSVNGRQINFLRLAKKFAIDKIDLDKLVKEVNEHRKFMKHFDEFFGEPLEKVYQSGEKIYKAFQVIKACKEELVKANLRLIISIARKYSPKGMFLSDLIQEGNIGLLKAIEKFDYRKGFKFSTYATWWIRQSITRYLAENTRTIRIPLHIIETIYKISKLISNKFYQEYGRDPTLEELSKETGLSIEKLNYIFKIMKQPISLETNIGEEDDSTLRDFIEDQKALKPDEITFNQALSEKVRELLKSLSPREEKIIRLRFGIGERESYTLEEVGNKFGVTKERIRQIENIALRKLKHPQRIKFLKNFLIYSS</sequence>
<dbReference type="GO" id="GO:0003677">
    <property type="term" value="F:DNA binding"/>
    <property type="evidence" value="ECO:0007669"/>
    <property type="project" value="UniProtKB-KW"/>
</dbReference>
<dbReference type="InterPro" id="IPR014284">
    <property type="entry name" value="RNA_pol_sigma-70_dom"/>
</dbReference>
<evidence type="ECO:0000256" key="5">
    <source>
        <dbReference type="ARBA" id="ARBA00023163"/>
    </source>
</evidence>
<evidence type="ECO:0000256" key="6">
    <source>
        <dbReference type="RuleBase" id="RU362124"/>
    </source>
</evidence>
<dbReference type="GO" id="GO:0006352">
    <property type="term" value="P:DNA-templated transcription initiation"/>
    <property type="evidence" value="ECO:0007669"/>
    <property type="project" value="InterPro"/>
</dbReference>
<dbReference type="Pfam" id="PF04545">
    <property type="entry name" value="Sigma70_r4"/>
    <property type="match status" value="1"/>
</dbReference>
<evidence type="ECO:0000313" key="10">
    <source>
        <dbReference type="Proteomes" id="UP000257240"/>
    </source>
</evidence>